<dbReference type="AlphaFoldDB" id="D4VFB3"/>
<dbReference type="Proteomes" id="UP000019380">
    <property type="component" value="Unassembled WGS sequence"/>
</dbReference>
<reference evidence="1 2" key="1">
    <citation type="submission" date="2013-12" db="EMBL/GenBank/DDBJ databases">
        <title>Improved hybrid genome assemblies of Bacteroides xylanisolvens SD CC 1b and Bacteroides xylanisolvens SD CC 2a using Illumina and 454 Sequencing.</title>
        <authorList>
            <person name="Ramaraj T."/>
            <person name="Sundararajan A."/>
            <person name="Mudge J."/>
            <person name="Schilkey F.D."/>
            <person name="Delvecchio V."/>
            <person name="Donlon M."/>
            <person name="Ziemer C."/>
        </authorList>
    </citation>
    <scope>NUCLEOTIDE SEQUENCE [LARGE SCALE GENOMIC DNA]</scope>
</reference>
<sequence>MFRSISYRFSVLTTPEEQDKGSSVTYKVTGMLLLKLSV</sequence>
<evidence type="ECO:0000313" key="1">
    <source>
        <dbReference type="EMBL" id="CDM03328.1"/>
    </source>
</evidence>
<accession>D4VFB3</accession>
<proteinExistence type="predicted"/>
<organism evidence="1 2">
    <name type="scientific">Bacteroides xylanisolvens SD CC 1b</name>
    <dbReference type="NCBI Taxonomy" id="702447"/>
    <lineage>
        <taxon>Bacteria</taxon>
        <taxon>Pseudomonadati</taxon>
        <taxon>Bacteroidota</taxon>
        <taxon>Bacteroidia</taxon>
        <taxon>Bacteroidales</taxon>
        <taxon>Bacteroidaceae</taxon>
        <taxon>Bacteroides</taxon>
    </lineage>
</organism>
<evidence type="ECO:0000313" key="2">
    <source>
        <dbReference type="Proteomes" id="UP000019380"/>
    </source>
</evidence>
<comment type="caution">
    <text evidence="1">The sequence shown here is derived from an EMBL/GenBank/DDBJ whole genome shotgun (WGS) entry which is preliminary data.</text>
</comment>
<name>D4VFB3_9BACE</name>
<gene>
    <name evidence="1" type="ORF">BN890_8810</name>
</gene>
<dbReference type="EMBL" id="CBXG010000014">
    <property type="protein sequence ID" value="CDM03328.1"/>
    <property type="molecule type" value="Genomic_DNA"/>
</dbReference>
<protein>
    <submittedName>
        <fullName evidence="1">Uncharacterized protein</fullName>
    </submittedName>
</protein>